<dbReference type="AlphaFoldDB" id="Q2H869"/>
<evidence type="ECO:0000313" key="2">
    <source>
        <dbReference type="EMBL" id="EAQ91650.1"/>
    </source>
</evidence>
<dbReference type="VEuPathDB" id="FungiDB:CHGG_03585"/>
<evidence type="ECO:0000256" key="1">
    <source>
        <dbReference type="SAM" id="Phobius"/>
    </source>
</evidence>
<reference evidence="3" key="1">
    <citation type="journal article" date="2015" name="Genome Announc.">
        <title>Draft genome sequence of the cellulolytic fungus Chaetomium globosum.</title>
        <authorList>
            <person name="Cuomo C.A."/>
            <person name="Untereiner W.A."/>
            <person name="Ma L.-J."/>
            <person name="Grabherr M."/>
            <person name="Birren B.W."/>
        </authorList>
    </citation>
    <scope>NUCLEOTIDE SEQUENCE [LARGE SCALE GENOMIC DNA]</scope>
    <source>
        <strain evidence="3">ATCC 6205 / CBS 148.51 / DSM 1962 / NBRC 6347 / NRRL 1970</strain>
    </source>
</reference>
<dbReference type="EMBL" id="CH408030">
    <property type="protein sequence ID" value="EAQ91650.1"/>
    <property type="molecule type" value="Genomic_DNA"/>
</dbReference>
<dbReference type="GeneID" id="4389118"/>
<keyword evidence="1" id="KW-1133">Transmembrane helix</keyword>
<proteinExistence type="predicted"/>
<name>Q2H869_CHAGB</name>
<keyword evidence="3" id="KW-1185">Reference proteome</keyword>
<dbReference type="RefSeq" id="XP_001230101.1">
    <property type="nucleotide sequence ID" value="XM_001230100.1"/>
</dbReference>
<organism evidence="2 3">
    <name type="scientific">Chaetomium globosum (strain ATCC 6205 / CBS 148.51 / DSM 1962 / NBRC 6347 / NRRL 1970)</name>
    <name type="common">Soil fungus</name>
    <dbReference type="NCBI Taxonomy" id="306901"/>
    <lineage>
        <taxon>Eukaryota</taxon>
        <taxon>Fungi</taxon>
        <taxon>Dikarya</taxon>
        <taxon>Ascomycota</taxon>
        <taxon>Pezizomycotina</taxon>
        <taxon>Sordariomycetes</taxon>
        <taxon>Sordariomycetidae</taxon>
        <taxon>Sordariales</taxon>
        <taxon>Chaetomiaceae</taxon>
        <taxon>Chaetomium</taxon>
    </lineage>
</organism>
<feature type="transmembrane region" description="Helical" evidence="1">
    <location>
        <begin position="243"/>
        <end position="263"/>
    </location>
</feature>
<dbReference type="Proteomes" id="UP000001056">
    <property type="component" value="Unassembled WGS sequence"/>
</dbReference>
<gene>
    <name evidence="2" type="ORF">CHGG_03585</name>
</gene>
<feature type="transmembrane region" description="Helical" evidence="1">
    <location>
        <begin position="341"/>
        <end position="360"/>
    </location>
</feature>
<accession>Q2H869</accession>
<sequence length="431" mass="46644">MTPRTCAASSSLLTYGIRTNCGIQGPDDYLVNIHEARAEIILTGPSGRVVWIFMTSVYDVARFTTAAIELGIDTSMNPFPVPCPFPDVMTVSGAMAVSGAMTFQHKYQQEGFMWRIQQYVAQGVQNARRFQDCPGSGPGMLREVAGECLGRRPQLFSEEMHLRLYKASSQIWVRTSGGNSKNQHWVRQNYLHAVVPGLLGYLKDTGFGEALGAGLFAFEPGLRDVGGSAARVLFGRWWGMKTVAPAMLVAIGVVLKVGLVWAGGRLHRWLSMSQLGCVATLNWQPRHACLNLLRLWRRDKTLVLLPCRPGPNDRTTLCFNPGAGGSAVWTLGPTVRVRGRLRLVGFCYLAIAIVTMTTMLREVRGVGAAGPLSWTDPATGGGAASTLGLKAWPGICRFELAGALVIRQFMGEACDSLPGPAVLVTEGSSTL</sequence>
<keyword evidence="1" id="KW-0472">Membrane</keyword>
<evidence type="ECO:0000313" key="3">
    <source>
        <dbReference type="Proteomes" id="UP000001056"/>
    </source>
</evidence>
<dbReference type="InParanoid" id="Q2H869"/>
<protein>
    <submittedName>
        <fullName evidence="2">Uncharacterized protein</fullName>
    </submittedName>
</protein>
<dbReference type="HOGENOM" id="CLU_636155_0_0_1"/>
<keyword evidence="1" id="KW-0812">Transmembrane</keyword>